<name>A0A537IZG9_9BACT</name>
<dbReference type="EMBL" id="VBAP01000013">
    <property type="protein sequence ID" value="TMI76710.1"/>
    <property type="molecule type" value="Genomic_DNA"/>
</dbReference>
<dbReference type="PANTHER" id="PTHR35400">
    <property type="entry name" value="SLR1083 PROTEIN"/>
    <property type="match status" value="1"/>
</dbReference>
<organism evidence="2 3">
    <name type="scientific">Candidatus Segetimicrobium genomatis</name>
    <dbReference type="NCBI Taxonomy" id="2569760"/>
    <lineage>
        <taxon>Bacteria</taxon>
        <taxon>Bacillati</taxon>
        <taxon>Candidatus Sysuimicrobiota</taxon>
        <taxon>Candidatus Sysuimicrobiia</taxon>
        <taxon>Candidatus Sysuimicrobiales</taxon>
        <taxon>Candidatus Segetimicrobiaceae</taxon>
        <taxon>Candidatus Segetimicrobium</taxon>
    </lineage>
</organism>
<keyword evidence="2" id="KW-0540">Nuclease</keyword>
<dbReference type="InterPro" id="IPR011335">
    <property type="entry name" value="Restrct_endonuc-II-like"/>
</dbReference>
<feature type="domain" description="Putative restriction endonuclease" evidence="1">
    <location>
        <begin position="12"/>
        <end position="181"/>
    </location>
</feature>
<dbReference type="Gene3D" id="3.90.1570.10">
    <property type="entry name" value="tt1808, chain A"/>
    <property type="match status" value="1"/>
</dbReference>
<dbReference type="InterPro" id="IPR008538">
    <property type="entry name" value="Uma2"/>
</dbReference>
<dbReference type="InterPro" id="IPR012296">
    <property type="entry name" value="Nuclease_put_TT1808"/>
</dbReference>
<dbReference type="AlphaFoldDB" id="A0A537IZG9"/>
<proteinExistence type="predicted"/>
<dbReference type="Proteomes" id="UP000318834">
    <property type="component" value="Unassembled WGS sequence"/>
</dbReference>
<dbReference type="Pfam" id="PF05685">
    <property type="entry name" value="Uma2"/>
    <property type="match status" value="1"/>
</dbReference>
<dbReference type="SUPFAM" id="SSF52980">
    <property type="entry name" value="Restriction endonuclease-like"/>
    <property type="match status" value="1"/>
</dbReference>
<dbReference type="CDD" id="cd06260">
    <property type="entry name" value="DUF820-like"/>
    <property type="match status" value="1"/>
</dbReference>
<dbReference type="GO" id="GO:0004519">
    <property type="term" value="F:endonuclease activity"/>
    <property type="evidence" value="ECO:0007669"/>
    <property type="project" value="UniProtKB-KW"/>
</dbReference>
<reference evidence="2 3" key="1">
    <citation type="journal article" date="2019" name="Nat. Microbiol.">
        <title>Mediterranean grassland soil C-N compound turnover is dependent on rainfall and depth, and is mediated by genomically divergent microorganisms.</title>
        <authorList>
            <person name="Diamond S."/>
            <person name="Andeer P.F."/>
            <person name="Li Z."/>
            <person name="Crits-Christoph A."/>
            <person name="Burstein D."/>
            <person name="Anantharaman K."/>
            <person name="Lane K.R."/>
            <person name="Thomas B.C."/>
            <person name="Pan C."/>
            <person name="Northen T.R."/>
            <person name="Banfield J.F."/>
        </authorList>
    </citation>
    <scope>NUCLEOTIDE SEQUENCE [LARGE SCALE GENOMIC DNA]</scope>
    <source>
        <strain evidence="2">NP_8</strain>
    </source>
</reference>
<protein>
    <submittedName>
        <fullName evidence="2">Uma2 family endonuclease</fullName>
    </submittedName>
</protein>
<evidence type="ECO:0000313" key="2">
    <source>
        <dbReference type="EMBL" id="TMI76710.1"/>
    </source>
</evidence>
<keyword evidence="2" id="KW-0255">Endonuclease</keyword>
<evidence type="ECO:0000259" key="1">
    <source>
        <dbReference type="Pfam" id="PF05685"/>
    </source>
</evidence>
<gene>
    <name evidence="2" type="ORF">E6H05_02895</name>
</gene>
<dbReference type="PANTHER" id="PTHR35400:SF1">
    <property type="entry name" value="SLR1083 PROTEIN"/>
    <property type="match status" value="1"/>
</dbReference>
<evidence type="ECO:0000313" key="3">
    <source>
        <dbReference type="Proteomes" id="UP000318834"/>
    </source>
</evidence>
<accession>A0A537IZG9</accession>
<keyword evidence="2" id="KW-0378">Hydrolase</keyword>
<comment type="caution">
    <text evidence="2">The sequence shown here is derived from an EMBL/GenBank/DDBJ whole genome shotgun (WGS) entry which is preliminary data.</text>
</comment>
<sequence>MGMQLVRRSFTVDEYHRMAEAGILGEDDRVELIDGQVVAMTPIGPAHGSCVNRLNMLFAPLAGRQATVSVQNPLVLGEHEEPQPDLTVLRYRADGYRERHPGASDVLLVIEVADASLESDRRTKIPLYARTGIPEAWLVNLPADTIESYREPGAEGYADIRTAKRGETLTPVRLPSFTLRVDDVLG</sequence>